<keyword evidence="2" id="KW-0328">Glycosyltransferase</keyword>
<feature type="region of interest" description="Disordered" evidence="5">
    <location>
        <begin position="66"/>
        <end position="171"/>
    </location>
</feature>
<dbReference type="AlphaFoldDB" id="A0A0G4HZD0"/>
<dbReference type="GO" id="GO:0016757">
    <property type="term" value="F:glycosyltransferase activity"/>
    <property type="evidence" value="ECO:0007669"/>
    <property type="project" value="UniProtKB-KW"/>
</dbReference>
<dbReference type="VEuPathDB" id="CryptoDB:Cvel_9705"/>
<reference evidence="6" key="1">
    <citation type="submission" date="2014-11" db="EMBL/GenBank/DDBJ databases">
        <authorList>
            <person name="Otto D Thomas"/>
            <person name="Naeem Raeece"/>
        </authorList>
    </citation>
    <scope>NUCLEOTIDE SEQUENCE</scope>
</reference>
<protein>
    <recommendedName>
        <fullName evidence="7">Nucleotide-diphospho-sugar transferase domain-containing protein</fullName>
    </recommendedName>
</protein>
<evidence type="ECO:0000256" key="4">
    <source>
        <dbReference type="ARBA" id="ARBA00022723"/>
    </source>
</evidence>
<feature type="compositionally biased region" description="Low complexity" evidence="5">
    <location>
        <begin position="914"/>
        <end position="925"/>
    </location>
</feature>
<feature type="region of interest" description="Disordered" evidence="5">
    <location>
        <begin position="803"/>
        <end position="835"/>
    </location>
</feature>
<evidence type="ECO:0000256" key="5">
    <source>
        <dbReference type="SAM" id="MobiDB-lite"/>
    </source>
</evidence>
<dbReference type="InterPro" id="IPR029044">
    <property type="entry name" value="Nucleotide-diphossugar_trans"/>
</dbReference>
<evidence type="ECO:0000256" key="1">
    <source>
        <dbReference type="ARBA" id="ARBA00006351"/>
    </source>
</evidence>
<feature type="region of interest" description="Disordered" evidence="5">
    <location>
        <begin position="871"/>
        <end position="935"/>
    </location>
</feature>
<dbReference type="Gene3D" id="3.90.550.10">
    <property type="entry name" value="Spore Coat Polysaccharide Biosynthesis Protein SpsA, Chain A"/>
    <property type="match status" value="1"/>
</dbReference>
<dbReference type="InterPro" id="IPR002495">
    <property type="entry name" value="Glyco_trans_8"/>
</dbReference>
<accession>A0A0G4HZD0</accession>
<feature type="compositionally biased region" description="Basic and acidic residues" evidence="5">
    <location>
        <begin position="103"/>
        <end position="116"/>
    </location>
</feature>
<proteinExistence type="inferred from homology"/>
<evidence type="ECO:0008006" key="7">
    <source>
        <dbReference type="Google" id="ProtNLM"/>
    </source>
</evidence>
<dbReference type="PANTHER" id="PTHR13778:SF47">
    <property type="entry name" value="LIPOPOLYSACCHARIDE 1,3-GALACTOSYLTRANSFERASE"/>
    <property type="match status" value="1"/>
</dbReference>
<sequence>MLAFEHNAGFGYQLSSSLPSDFKERAGSMLRTARCLRGVSLLLLAGTTVNLLVLWLNPLEQDGGTGGLPKPHVASDPRAPNDAALVASSHRTSGSASEMATKAAEKNKGGKGEVQGEVRSTTTSTTKATTTATSTRGPETTTKMQEGTSTPSSTPAPAPKATDTSAGGKKETQIVVTKEERVQPYGKGKEGEAVQILMASDVKGLPHVLTTLESYKRMSGGERAVVWLLLDDKGGSLGEDRRKILKQRVEETGVGGAPKIQFNLVPFEAEMKYTQTLQHVPFATMCRLLAPDLLPSSLKRVVYLDFDLMVLGPLRALMEDTGLPEGFLAKSTGAGGGGNETAIPREVLGGETWKEGGCGIAARSSTDKKVIVNWLKKDKLDGDILWKGERSFNAGVLLMDLESLRRNNFTDRAKQWVGKWGLNDQLVLNFYCNGTYTELPKQWNIYAGREQIPRDVHIIHFAGPPKPWKPRWPHPSIGALWHRFAQSFPGTGKPAAPASPLVLVVPLTPETAPFIPTVATALNATHNGTHAPPVSLQFLSWGLKPEQEAAAVNHVKWYCKRLSVEVLDWGKKFSEWKGVASGGMPSEKGGEEEPRLPDLFSHTALSSDLAVRMAPYLTEGDIGKVLVLQGPVLPSRELTSLFESGKEGNWTLKSGSARSNTTLASPLRKATPAALWNLERLDGSSGDLKVKSSKAEGEGESPSDLLEILFPPVRFPRIPLERAGLWLFNSTNQSETASSDSIARPAARECIPPSCTHNHFDSEGFISLGSNSSLYSPGGGKPGEALLPPLVHFAGPAFPWNRQAPSGSKLHTPQKHNRTTEGAETIPKGETSAGLSSLSPLSLWHQFETKKQVLGALPAPAVAALVGQGPKAPLSASKSAQAQAKEKGGDAQASSEKATTVTSVGKETRRRSLSASTVSVEAVGVSEGGKEKTCA</sequence>
<evidence type="ECO:0000313" key="6">
    <source>
        <dbReference type="EMBL" id="CEM49935.1"/>
    </source>
</evidence>
<organism evidence="6">
    <name type="scientific">Chromera velia CCMP2878</name>
    <dbReference type="NCBI Taxonomy" id="1169474"/>
    <lineage>
        <taxon>Eukaryota</taxon>
        <taxon>Sar</taxon>
        <taxon>Alveolata</taxon>
        <taxon>Colpodellida</taxon>
        <taxon>Chromeraceae</taxon>
        <taxon>Chromera</taxon>
    </lineage>
</organism>
<dbReference type="PANTHER" id="PTHR13778">
    <property type="entry name" value="GLYCOSYLTRANSFERASE 8 DOMAIN-CONTAINING PROTEIN"/>
    <property type="match status" value="1"/>
</dbReference>
<dbReference type="InterPro" id="IPR050748">
    <property type="entry name" value="Glycosyltrans_8_dom-fam"/>
</dbReference>
<dbReference type="GO" id="GO:0046872">
    <property type="term" value="F:metal ion binding"/>
    <property type="evidence" value="ECO:0007669"/>
    <property type="project" value="UniProtKB-KW"/>
</dbReference>
<gene>
    <name evidence="6" type="ORF">Cvel_9705</name>
</gene>
<comment type="similarity">
    <text evidence="1">Belongs to the glycosyltransferase 8 family.</text>
</comment>
<feature type="compositionally biased region" description="Low complexity" evidence="5">
    <location>
        <begin position="120"/>
        <end position="166"/>
    </location>
</feature>
<evidence type="ECO:0000256" key="3">
    <source>
        <dbReference type="ARBA" id="ARBA00022679"/>
    </source>
</evidence>
<keyword evidence="4" id="KW-0479">Metal-binding</keyword>
<dbReference type="Pfam" id="PF01501">
    <property type="entry name" value="Glyco_transf_8"/>
    <property type="match status" value="1"/>
</dbReference>
<feature type="compositionally biased region" description="Polar residues" evidence="5">
    <location>
        <begin position="89"/>
        <end position="98"/>
    </location>
</feature>
<feature type="compositionally biased region" description="Polar residues" evidence="5">
    <location>
        <begin position="892"/>
        <end position="905"/>
    </location>
</feature>
<dbReference type="EMBL" id="CDMZ01004501">
    <property type="protein sequence ID" value="CEM49935.1"/>
    <property type="molecule type" value="Genomic_DNA"/>
</dbReference>
<dbReference type="SUPFAM" id="SSF53448">
    <property type="entry name" value="Nucleotide-diphospho-sugar transferases"/>
    <property type="match status" value="1"/>
</dbReference>
<evidence type="ECO:0000256" key="2">
    <source>
        <dbReference type="ARBA" id="ARBA00022676"/>
    </source>
</evidence>
<feature type="compositionally biased region" description="Low complexity" evidence="5">
    <location>
        <begin position="871"/>
        <end position="883"/>
    </location>
</feature>
<keyword evidence="3" id="KW-0808">Transferase</keyword>
<name>A0A0G4HZD0_9ALVE</name>